<sequence>MLPPTISPVQEQFVRNQRQQTLASKLEADAHQLFSFFQANALPGNALPEPKEHIRDLWNILPNNTVDIMPMSLKTGFVFVRAPPPSPVTATYPQDESSVFSESTLHTRSDDSGSLLIYETESHSPTPDIVAFQVTEKALSGLPDDGTFDFGIIECPTQKTADDGADSVPQSSESSSDGESNSSLQDAPVFTPSFQRMVADGVEMFRTQGATALIKSLLQSGVEDYRSASPVAWIAQGIIKEMIRCDQTTGKNLERALRAAAMQMFRQHWKYDGDWALVASTLTEEPSFMTLRGINIAGFLGSMFSARIGTAEDVALCLSLLLEGSPHFDRLCAMHALLVQANDKLCKNRNRHSILRFREAITLKDKVTGTYLWAPSEHAHFLLQDMLATIDGWIATQTIKRDRYNANFAARFAPTRIIGPRFDNVNALSGTTIF</sequence>
<name>A0ACB8AAY3_9AGAM</name>
<evidence type="ECO:0000313" key="2">
    <source>
        <dbReference type="Proteomes" id="UP000790377"/>
    </source>
</evidence>
<reference evidence="1" key="1">
    <citation type="journal article" date="2021" name="New Phytol.">
        <title>Evolutionary innovations through gain and loss of genes in the ectomycorrhizal Boletales.</title>
        <authorList>
            <person name="Wu G."/>
            <person name="Miyauchi S."/>
            <person name="Morin E."/>
            <person name="Kuo A."/>
            <person name="Drula E."/>
            <person name="Varga T."/>
            <person name="Kohler A."/>
            <person name="Feng B."/>
            <person name="Cao Y."/>
            <person name="Lipzen A."/>
            <person name="Daum C."/>
            <person name="Hundley H."/>
            <person name="Pangilinan J."/>
            <person name="Johnson J."/>
            <person name="Barry K."/>
            <person name="LaButti K."/>
            <person name="Ng V."/>
            <person name="Ahrendt S."/>
            <person name="Min B."/>
            <person name="Choi I.G."/>
            <person name="Park H."/>
            <person name="Plett J.M."/>
            <person name="Magnuson J."/>
            <person name="Spatafora J.W."/>
            <person name="Nagy L.G."/>
            <person name="Henrissat B."/>
            <person name="Grigoriev I.V."/>
            <person name="Yang Z.L."/>
            <person name="Xu J."/>
            <person name="Martin F.M."/>
        </authorList>
    </citation>
    <scope>NUCLEOTIDE SEQUENCE</scope>
    <source>
        <strain evidence="1">ATCC 28755</strain>
    </source>
</reference>
<comment type="caution">
    <text evidence="1">The sequence shown here is derived from an EMBL/GenBank/DDBJ whole genome shotgun (WGS) entry which is preliminary data.</text>
</comment>
<keyword evidence="2" id="KW-1185">Reference proteome</keyword>
<accession>A0ACB8AAY3</accession>
<dbReference type="EMBL" id="MU267715">
    <property type="protein sequence ID" value="KAH7910394.1"/>
    <property type="molecule type" value="Genomic_DNA"/>
</dbReference>
<evidence type="ECO:0000313" key="1">
    <source>
        <dbReference type="EMBL" id="KAH7910394.1"/>
    </source>
</evidence>
<protein>
    <submittedName>
        <fullName evidence="1">Uncharacterized protein</fullName>
    </submittedName>
</protein>
<gene>
    <name evidence="1" type="ORF">BJ138DRAFT_1126911</name>
</gene>
<proteinExistence type="predicted"/>
<organism evidence="1 2">
    <name type="scientific">Hygrophoropsis aurantiaca</name>
    <dbReference type="NCBI Taxonomy" id="72124"/>
    <lineage>
        <taxon>Eukaryota</taxon>
        <taxon>Fungi</taxon>
        <taxon>Dikarya</taxon>
        <taxon>Basidiomycota</taxon>
        <taxon>Agaricomycotina</taxon>
        <taxon>Agaricomycetes</taxon>
        <taxon>Agaricomycetidae</taxon>
        <taxon>Boletales</taxon>
        <taxon>Coniophorineae</taxon>
        <taxon>Hygrophoropsidaceae</taxon>
        <taxon>Hygrophoropsis</taxon>
    </lineage>
</organism>
<dbReference type="Proteomes" id="UP000790377">
    <property type="component" value="Unassembled WGS sequence"/>
</dbReference>